<dbReference type="Pfam" id="PF08309">
    <property type="entry name" value="LVIVD"/>
    <property type="match status" value="3"/>
</dbReference>
<evidence type="ECO:0000313" key="5">
    <source>
        <dbReference type="Proteomes" id="UP000315017"/>
    </source>
</evidence>
<dbReference type="InterPro" id="IPR013211">
    <property type="entry name" value="LVIVD"/>
</dbReference>
<feature type="region of interest" description="Disordered" evidence="2">
    <location>
        <begin position="593"/>
        <end position="615"/>
    </location>
</feature>
<organism evidence="4 5">
    <name type="scientific">Anatilimnocola aggregata</name>
    <dbReference type="NCBI Taxonomy" id="2528021"/>
    <lineage>
        <taxon>Bacteria</taxon>
        <taxon>Pseudomonadati</taxon>
        <taxon>Planctomycetota</taxon>
        <taxon>Planctomycetia</taxon>
        <taxon>Pirellulales</taxon>
        <taxon>Pirellulaceae</taxon>
        <taxon>Anatilimnocola</taxon>
    </lineage>
</organism>
<feature type="region of interest" description="Disordered" evidence="2">
    <location>
        <begin position="400"/>
        <end position="428"/>
    </location>
</feature>
<dbReference type="KEGG" id="aagg:ETAA8_36730"/>
<dbReference type="SUPFAM" id="SSF50998">
    <property type="entry name" value="Quinoprotein alcohol dehydrogenase-like"/>
    <property type="match status" value="1"/>
</dbReference>
<feature type="compositionally biased region" description="Polar residues" evidence="2">
    <location>
        <begin position="408"/>
        <end position="423"/>
    </location>
</feature>
<evidence type="ECO:0000313" key="4">
    <source>
        <dbReference type="EMBL" id="QDU28570.1"/>
    </source>
</evidence>
<dbReference type="PANTHER" id="PTHR35038:SF6">
    <property type="entry name" value="SURFACE LOCALIZED DECAHEME CYTOCHROME C LIPOPROTEIN"/>
    <property type="match status" value="1"/>
</dbReference>
<keyword evidence="1 3" id="KW-0732">Signal</keyword>
<accession>A0A517YEB2</accession>
<evidence type="ECO:0000256" key="2">
    <source>
        <dbReference type="SAM" id="MobiDB-lite"/>
    </source>
</evidence>
<dbReference type="Gene3D" id="1.10.1130.10">
    <property type="entry name" value="Flavocytochrome C3, Chain A"/>
    <property type="match status" value="1"/>
</dbReference>
<dbReference type="EMBL" id="CP036274">
    <property type="protein sequence ID" value="QDU28570.1"/>
    <property type="molecule type" value="Genomic_DNA"/>
</dbReference>
<protein>
    <submittedName>
        <fullName evidence="4">LVIVD repeat protein</fullName>
    </submittedName>
</protein>
<reference evidence="4 5" key="1">
    <citation type="submission" date="2019-02" db="EMBL/GenBank/DDBJ databases">
        <title>Deep-cultivation of Planctomycetes and their phenomic and genomic characterization uncovers novel biology.</title>
        <authorList>
            <person name="Wiegand S."/>
            <person name="Jogler M."/>
            <person name="Boedeker C."/>
            <person name="Pinto D."/>
            <person name="Vollmers J."/>
            <person name="Rivas-Marin E."/>
            <person name="Kohn T."/>
            <person name="Peeters S.H."/>
            <person name="Heuer A."/>
            <person name="Rast P."/>
            <person name="Oberbeckmann S."/>
            <person name="Bunk B."/>
            <person name="Jeske O."/>
            <person name="Meyerdierks A."/>
            <person name="Storesund J.E."/>
            <person name="Kallscheuer N."/>
            <person name="Luecker S."/>
            <person name="Lage O.M."/>
            <person name="Pohl T."/>
            <person name="Merkel B.J."/>
            <person name="Hornburger P."/>
            <person name="Mueller R.-W."/>
            <person name="Bruemmer F."/>
            <person name="Labrenz M."/>
            <person name="Spormann A.M."/>
            <person name="Op den Camp H."/>
            <person name="Overmann J."/>
            <person name="Amann R."/>
            <person name="Jetten M.S.M."/>
            <person name="Mascher T."/>
            <person name="Medema M.H."/>
            <person name="Devos D.P."/>
            <person name="Kaster A.-K."/>
            <person name="Ovreas L."/>
            <person name="Rohde M."/>
            <person name="Galperin M.Y."/>
            <person name="Jogler C."/>
        </authorList>
    </citation>
    <scope>NUCLEOTIDE SEQUENCE [LARGE SCALE GENOMIC DNA]</scope>
    <source>
        <strain evidence="4 5">ETA_A8</strain>
    </source>
</reference>
<evidence type="ECO:0000256" key="1">
    <source>
        <dbReference type="ARBA" id="ARBA00022729"/>
    </source>
</evidence>
<feature type="signal peptide" evidence="3">
    <location>
        <begin position="1"/>
        <end position="27"/>
    </location>
</feature>
<dbReference type="InterPro" id="IPR011047">
    <property type="entry name" value="Quinoprotein_ADH-like_sf"/>
</dbReference>
<proteinExistence type="predicted"/>
<dbReference type="PANTHER" id="PTHR35038">
    <property type="entry name" value="DISSIMILATORY SULFITE REDUCTASE SIRA"/>
    <property type="match status" value="1"/>
</dbReference>
<dbReference type="InterPro" id="IPR051829">
    <property type="entry name" value="Multiheme_Cytochr_ET"/>
</dbReference>
<dbReference type="GO" id="GO:0016491">
    <property type="term" value="F:oxidoreductase activity"/>
    <property type="evidence" value="ECO:0007669"/>
    <property type="project" value="TreeGrafter"/>
</dbReference>
<feature type="region of interest" description="Disordered" evidence="2">
    <location>
        <begin position="240"/>
        <end position="266"/>
    </location>
</feature>
<name>A0A517YEB2_9BACT</name>
<dbReference type="InterPro" id="IPR036280">
    <property type="entry name" value="Multihaem_cyt_sf"/>
</dbReference>
<dbReference type="SUPFAM" id="SSF48695">
    <property type="entry name" value="Multiheme cytochromes"/>
    <property type="match status" value="2"/>
</dbReference>
<evidence type="ECO:0000256" key="3">
    <source>
        <dbReference type="SAM" id="SignalP"/>
    </source>
</evidence>
<keyword evidence="5" id="KW-1185">Reference proteome</keyword>
<sequence length="1367" mass="151327" precursor="true">MPCWNTTRIAAPWLGLACCLLTANVQAQVSPPGGEDLYRQTADDAHRKSASCVKCHTGVHDMHAKPTVKLGCIDCHGGDANCDNKEGAHVRPKFPEMWPTSANPVRSYTLLNHESPEFVRFVNPGDLRVAHISCGSCHPQEVLQVRKSMMTHGCMLWGAALYNNGAVPHKASRYGESYTMHGTPQRMQNVWKPEEVPQIARDLREKAMVLYLDPLPRFEISQPGNILRVFEQGGRFRPEVGIPELGEEPGRPRTRLSTRGLGTENRTDPVFIGLQKTRLLDPTLNFLGTNDHSGDYRSSGCSGCHVVYANDRSPVHSGPYARFGKSAFAAPEPDLNGPNQFVTNVDPTIPKDERGHPIAHRFTTAVATSQCIVCHIHPGTNVLNTYIGFMWWDNESDGELMYPREQKNPTSEELAQSQMSNPDETAARGNWSDPNFLERVAELNQIARHNQFADFNGHGWVFRAVFKKDRQGRLLDPFGKPVENLTTEKLRAAVVQPEEQYVPPIITPEPQQVWPDPARQQTLASSKSCADMPVHLMDIHQEKGMHCVDCHFVQDAHGNTKLYGEVRAAIEITCIDCHGPADKTVMQRLHEGKGMRTSGPAAEPASAKNPRGGRDLMALRTPDGRPRFEVRPVTRPDGRRELALIQRAMVEAGREWEVKQTADTTNPTSYNYNQKSHMAKTVRWSELDGKLTWGGVVQELVDANGKKVEVVDQKPCAHQSGNMSCMTCHSSWNPSCFGCHLPQKANKKAPALHNEGDVSRNLVAYNFQTLRDDVYMLARDGLATGNKINPARSSCAIHVTSYNGNRESIYHQQQTISGSGMSGIAFSTNVPHTVRGAHPNLRGVVPAGASETKMCTDCHVSVNNDNNAIMAQLLMQGTNYTNFMGRYCWIAAGEHGLEAAVVTEQNEPQAVIGSSLHRIAFPDHFKKHVEHDLELEHAHEHPGLDVLEQLRRPMRKPEVLMVQPRGEYLYAACGPDGFRAFDIAFIDDKAFSERITTAPVSPLGQRLHVPTKYATAIAAPSTLAPDPTRVQPPENHEQPVHPLYAYIYVTDKYEGLILVGAGTLLDGNPLNNFLERAVTFNPDGILCGARNITIVGHYAYICCDAGLVVVTLEDPKTPKVTAVIGHETLEHPVAVQVQFRYAFVCDEHKGLHIFDVTNLHTPVHKGLLHMEECKNVYVARTYAYVAAGKHGLHVVDVTRPEQPVLDQVFDAGGCLNEVHDVKLGITYTSEFAYLADGQNGLRVVQLTSPDTPGNAGFSPRPTPQLVATYKLPKGGHALAIGEALDRDRAVDESGSQIAVFGRVGARPLNWEEQTRMHRRLGPLHPTRAGEVWQVSDDPLDTRIYNFPPALGQVRMAMPLLGPWPQRR</sequence>
<dbReference type="RefSeq" id="WP_238397407.1">
    <property type="nucleotide sequence ID" value="NZ_CP036274.1"/>
</dbReference>
<dbReference type="Proteomes" id="UP000315017">
    <property type="component" value="Chromosome"/>
</dbReference>
<feature type="chain" id="PRO_5021973236" evidence="3">
    <location>
        <begin position="28"/>
        <end position="1367"/>
    </location>
</feature>
<gene>
    <name evidence="4" type="ORF">ETAA8_36730</name>
</gene>